<accession>A0A813J3Z9</accession>
<dbReference type="AlphaFoldDB" id="A0A813J3Z9"/>
<organism evidence="2 3">
    <name type="scientific">Polarella glacialis</name>
    <name type="common">Dinoflagellate</name>
    <dbReference type="NCBI Taxonomy" id="89957"/>
    <lineage>
        <taxon>Eukaryota</taxon>
        <taxon>Sar</taxon>
        <taxon>Alveolata</taxon>
        <taxon>Dinophyceae</taxon>
        <taxon>Suessiales</taxon>
        <taxon>Suessiaceae</taxon>
        <taxon>Polarella</taxon>
    </lineage>
</organism>
<protein>
    <submittedName>
        <fullName evidence="2">Uncharacterized protein</fullName>
    </submittedName>
</protein>
<reference evidence="2" key="1">
    <citation type="submission" date="2021-02" db="EMBL/GenBank/DDBJ databases">
        <authorList>
            <person name="Dougan E. K."/>
            <person name="Rhodes N."/>
            <person name="Thang M."/>
            <person name="Chan C."/>
        </authorList>
    </citation>
    <scope>NUCLEOTIDE SEQUENCE</scope>
</reference>
<dbReference type="EMBL" id="CAJNNW010018658">
    <property type="protein sequence ID" value="CAE8663263.1"/>
    <property type="molecule type" value="Genomic_DNA"/>
</dbReference>
<comment type="caution">
    <text evidence="2">The sequence shown here is derived from an EMBL/GenBank/DDBJ whole genome shotgun (WGS) entry which is preliminary data.</text>
</comment>
<gene>
    <name evidence="2" type="ORF">PGLA2088_LOCUS15204</name>
</gene>
<sequence length="255" mass="27835">AAAAVALAAAARAETFQAAAGQAALAHAQRTELGQRAEDLRERLQVLAPETQRLQTEIQAAEERQQELLMHMKENKELLDGLKKRRAETRKQEGYLTSDLLRADGVYASKLADEDESKQRAEASRALAHAVAEVASNFKPNGGTLTCWWPAYPAAHNLNFQAAQAAVRVAVAFRCVLLGIDSLSVRQEDFAKAEPCRGAREWSLGIGRVLNSETWVANLLEKRGVAGGSWRAAAVLPQHPQPMEHVLQVAPAFAW</sequence>
<evidence type="ECO:0000313" key="3">
    <source>
        <dbReference type="Proteomes" id="UP000626109"/>
    </source>
</evidence>
<feature type="non-terminal residue" evidence="2">
    <location>
        <position position="255"/>
    </location>
</feature>
<feature type="coiled-coil region" evidence="1">
    <location>
        <begin position="51"/>
        <end position="92"/>
    </location>
</feature>
<proteinExistence type="predicted"/>
<evidence type="ECO:0000256" key="1">
    <source>
        <dbReference type="SAM" id="Coils"/>
    </source>
</evidence>
<name>A0A813J3Z9_POLGL</name>
<dbReference type="Proteomes" id="UP000626109">
    <property type="component" value="Unassembled WGS sequence"/>
</dbReference>
<keyword evidence="1" id="KW-0175">Coiled coil</keyword>
<evidence type="ECO:0000313" key="2">
    <source>
        <dbReference type="EMBL" id="CAE8663263.1"/>
    </source>
</evidence>